<accession>A0A9P8L3F6</accession>
<dbReference type="Proteomes" id="UP000698800">
    <property type="component" value="Unassembled WGS sequence"/>
</dbReference>
<gene>
    <name evidence="2" type="ORF">FGG08_000723</name>
</gene>
<dbReference type="AlphaFoldDB" id="A0A9P8L3F6"/>
<proteinExistence type="predicted"/>
<dbReference type="Pfam" id="PF26639">
    <property type="entry name" value="Het-6_barrel"/>
    <property type="match status" value="1"/>
</dbReference>
<dbReference type="EMBL" id="JAGHQL010000009">
    <property type="protein sequence ID" value="KAH0545111.1"/>
    <property type="molecule type" value="Genomic_DNA"/>
</dbReference>
<comment type="caution">
    <text evidence="2">The sequence shown here is derived from an EMBL/GenBank/DDBJ whole genome shotgun (WGS) entry which is preliminary data.</text>
</comment>
<reference evidence="2" key="1">
    <citation type="submission" date="2021-03" db="EMBL/GenBank/DDBJ databases">
        <title>Comparative genomics and phylogenomic investigation of the class Geoglossomycetes provide insights into ecological specialization and systematics.</title>
        <authorList>
            <person name="Melie T."/>
            <person name="Pirro S."/>
            <person name="Miller A.N."/>
            <person name="Quandt A."/>
        </authorList>
    </citation>
    <scope>NUCLEOTIDE SEQUENCE</scope>
    <source>
        <strain evidence="2">GBOQ0MN5Z8</strain>
    </source>
</reference>
<dbReference type="InterPro" id="IPR052895">
    <property type="entry name" value="HetReg/Transcr_Mod"/>
</dbReference>
<dbReference type="PANTHER" id="PTHR24148">
    <property type="entry name" value="ANKYRIN REPEAT DOMAIN-CONTAINING PROTEIN 39 HOMOLOG-RELATED"/>
    <property type="match status" value="1"/>
</dbReference>
<protein>
    <recommendedName>
        <fullName evidence="1">Heterokaryon incompatibility domain-containing protein</fullName>
    </recommendedName>
</protein>
<evidence type="ECO:0000313" key="2">
    <source>
        <dbReference type="EMBL" id="KAH0545111.1"/>
    </source>
</evidence>
<organism evidence="2 3">
    <name type="scientific">Glutinoglossum americanum</name>
    <dbReference type="NCBI Taxonomy" id="1670608"/>
    <lineage>
        <taxon>Eukaryota</taxon>
        <taxon>Fungi</taxon>
        <taxon>Dikarya</taxon>
        <taxon>Ascomycota</taxon>
        <taxon>Pezizomycotina</taxon>
        <taxon>Geoglossomycetes</taxon>
        <taxon>Geoglossales</taxon>
        <taxon>Geoglossaceae</taxon>
        <taxon>Glutinoglossum</taxon>
    </lineage>
</organism>
<sequence length="643" mass="74567">MVSFQYSPLDATLREIRLLVLHPASANSWDSTLEISLIKSQLGGPITYSALSYTWGEPQPTYPILLDGMEFKVRRNLLEALRYFRSTKDRLTMWVDAICINQDDIRERESQVALIRNVYKEAEIVWAWLGAGNPTQVRSAFYFLHNLASRELKNITEDLRHAKIPRAETMQLVESEATNDTYVRRWLDVAYLLDSLWFSRMWVIQEVVMGQKVYVVCGHLGVSWDEVISLACGFILKYWFHVVSGMRYTRRYKLITEKLFSLSLSARQINEIARARMVRMELPRLTEISDTDFRPKTVYQMASHYQHFNITEPRDRVYALLGILEEYNNNIKCPSISYSIPLADLYWEIIKSDIEYIRNLDFLSEALGQDRPYGTPSWVPYWHDGILKKDRETPIISLELAPEITYKATATTLPFCYFNSRLKALRIAGFTGAVIRQVGEICDLSDFDNLINSETRHSRQMQHLSHIFDNWTSILDIKDILGGSLPYKLDIDGDNPSEKQGKAYQFISMINMINEIHEWSTEKLFATYESKVQMHSTVRFITATSKQTYLGTRQLEATKHRRLFITHGEKFGLGPKATQPGDVVVFFYGCRVPMILRPVKALHMWRVVGEAYCQYEMNGEMLEPDIAATRYTLGVPDMLFWVI</sequence>
<dbReference type="OrthoDB" id="2157530at2759"/>
<name>A0A9P8L3F6_9PEZI</name>
<dbReference type="Pfam" id="PF06985">
    <property type="entry name" value="HET"/>
    <property type="match status" value="1"/>
</dbReference>
<feature type="domain" description="Heterokaryon incompatibility" evidence="1">
    <location>
        <begin position="48"/>
        <end position="206"/>
    </location>
</feature>
<keyword evidence="3" id="KW-1185">Reference proteome</keyword>
<evidence type="ECO:0000259" key="1">
    <source>
        <dbReference type="Pfam" id="PF06985"/>
    </source>
</evidence>
<evidence type="ECO:0000313" key="3">
    <source>
        <dbReference type="Proteomes" id="UP000698800"/>
    </source>
</evidence>
<dbReference type="InterPro" id="IPR010730">
    <property type="entry name" value="HET"/>
</dbReference>
<dbReference type="PANTHER" id="PTHR24148:SF73">
    <property type="entry name" value="HET DOMAIN PROTEIN (AFU_ORTHOLOGUE AFUA_8G01020)"/>
    <property type="match status" value="1"/>
</dbReference>